<dbReference type="Gramene" id="KFK22501">
    <property type="protein sequence ID" value="KFK22501"/>
    <property type="gene ID" value="AALP_AAs65213U000100"/>
</dbReference>
<dbReference type="AlphaFoldDB" id="A0A087FXZ9"/>
<reference evidence="3" key="1">
    <citation type="journal article" date="2015" name="Nat. Plants">
        <title>Genome expansion of Arabis alpina linked with retrotransposition and reduced symmetric DNA methylation.</title>
        <authorList>
            <person name="Willing E.M."/>
            <person name="Rawat V."/>
            <person name="Mandakova T."/>
            <person name="Maumus F."/>
            <person name="James G.V."/>
            <person name="Nordstroem K.J."/>
            <person name="Becker C."/>
            <person name="Warthmann N."/>
            <person name="Chica C."/>
            <person name="Szarzynska B."/>
            <person name="Zytnicki M."/>
            <person name="Albani M.C."/>
            <person name="Kiefer C."/>
            <person name="Bergonzi S."/>
            <person name="Castaings L."/>
            <person name="Mateos J.L."/>
            <person name="Berns M.C."/>
            <person name="Bujdoso N."/>
            <person name="Piofczyk T."/>
            <person name="de Lorenzo L."/>
            <person name="Barrero-Sicilia C."/>
            <person name="Mateos I."/>
            <person name="Piednoel M."/>
            <person name="Hagmann J."/>
            <person name="Chen-Min-Tao R."/>
            <person name="Iglesias-Fernandez R."/>
            <person name="Schuster S.C."/>
            <person name="Alonso-Blanco C."/>
            <person name="Roudier F."/>
            <person name="Carbonero P."/>
            <person name="Paz-Ares J."/>
            <person name="Davis S.J."/>
            <person name="Pecinka A."/>
            <person name="Quesneville H."/>
            <person name="Colot V."/>
            <person name="Lysak M.A."/>
            <person name="Weigel D."/>
            <person name="Coupland G."/>
            <person name="Schneeberger K."/>
        </authorList>
    </citation>
    <scope>NUCLEOTIDE SEQUENCE [LARGE SCALE GENOMIC DNA]</scope>
    <source>
        <strain evidence="3">cv. Pajares</strain>
    </source>
</reference>
<evidence type="ECO:0000313" key="2">
    <source>
        <dbReference type="EMBL" id="KFK22501.1"/>
    </source>
</evidence>
<protein>
    <submittedName>
        <fullName evidence="2">Uncharacterized protein</fullName>
    </submittedName>
</protein>
<dbReference type="PANTHER" id="PTHR33527:SF52">
    <property type="entry name" value="F13F21.27 PROTEIN"/>
    <property type="match status" value="1"/>
</dbReference>
<organism evidence="2 3">
    <name type="scientific">Arabis alpina</name>
    <name type="common">Alpine rock-cress</name>
    <dbReference type="NCBI Taxonomy" id="50452"/>
    <lineage>
        <taxon>Eukaryota</taxon>
        <taxon>Viridiplantae</taxon>
        <taxon>Streptophyta</taxon>
        <taxon>Embryophyta</taxon>
        <taxon>Tracheophyta</taxon>
        <taxon>Spermatophyta</taxon>
        <taxon>Magnoliopsida</taxon>
        <taxon>eudicotyledons</taxon>
        <taxon>Gunneridae</taxon>
        <taxon>Pentapetalae</taxon>
        <taxon>rosids</taxon>
        <taxon>malvids</taxon>
        <taxon>Brassicales</taxon>
        <taxon>Brassicaceae</taxon>
        <taxon>Arabideae</taxon>
        <taxon>Arabis</taxon>
    </lineage>
</organism>
<proteinExistence type="predicted"/>
<dbReference type="OMA" id="MEDIVCG"/>
<dbReference type="PANTHER" id="PTHR33527">
    <property type="entry name" value="OS07G0274300 PROTEIN"/>
    <property type="match status" value="1"/>
</dbReference>
<feature type="region of interest" description="Disordered" evidence="1">
    <location>
        <begin position="112"/>
        <end position="134"/>
    </location>
</feature>
<feature type="compositionally biased region" description="Basic and acidic residues" evidence="1">
    <location>
        <begin position="119"/>
        <end position="131"/>
    </location>
</feature>
<sequence>MIFGVKNNYDQSVIPLIAGLTGGRLSLNVLNQNRESFLIGLRKNISQICNRAFEDLCEGAERFKKERKLALEREKAIEEFKKIRVSVQQATTSRARGPQATTYRPYVQQVWVPTTPPPAKEEPNKTEKEMTKEEEEIASDDRTVFLTFSKGYPISQEQVRVYFTRRFGEVIEAVEMQEVEEDEQPLYARMVLKMRYLSKMEDIVCGRNRNKYTID</sequence>
<name>A0A087FXZ9_ARAAL</name>
<gene>
    <name evidence="2" type="ORF">AALP_AAs65213U000100</name>
</gene>
<keyword evidence="3" id="KW-1185">Reference proteome</keyword>
<evidence type="ECO:0000256" key="1">
    <source>
        <dbReference type="SAM" id="MobiDB-lite"/>
    </source>
</evidence>
<dbReference type="OrthoDB" id="1882251at2759"/>
<evidence type="ECO:0000313" key="3">
    <source>
        <dbReference type="Proteomes" id="UP000029120"/>
    </source>
</evidence>
<accession>A0A087FXZ9</accession>
<feature type="non-terminal residue" evidence="2">
    <location>
        <position position="215"/>
    </location>
</feature>
<dbReference type="Proteomes" id="UP000029120">
    <property type="component" value="Unassembled WGS sequence"/>
</dbReference>
<dbReference type="EMBL" id="KL988588">
    <property type="protein sequence ID" value="KFK22501.1"/>
    <property type="molecule type" value="Genomic_DNA"/>
</dbReference>